<gene>
    <name evidence="2" type="ORF">CLEP1334_LOCUS5711</name>
</gene>
<proteinExistence type="predicted"/>
<accession>A0A7S0ISH8</accession>
<feature type="signal peptide" evidence="1">
    <location>
        <begin position="1"/>
        <end position="18"/>
    </location>
</feature>
<dbReference type="EMBL" id="HBER01011439">
    <property type="protein sequence ID" value="CAD8530459.1"/>
    <property type="molecule type" value="Transcribed_RNA"/>
</dbReference>
<protein>
    <submittedName>
        <fullName evidence="2">Uncharacterized protein</fullName>
    </submittedName>
</protein>
<sequence length="195" mass="21397">MARLIVLGIVVFVSVVEGARLDSLAPADPGAQLEPLPEDAAEERARRRRWPLGMGWLRAGSGECLGCIKECLGVKLHAMQASTMKYQAPLSLLTWYLFRNRPFRMWPLEDIVGKLFKVSPAVYGFLAAVGYQSCQRQCDSECPYPGIRSAPSDTMPDLEQVNAADFSAIAKLLQPQSSRRRGGGLASAFGQLLRV</sequence>
<dbReference type="AlphaFoldDB" id="A0A7S0ISH8"/>
<evidence type="ECO:0000313" key="2">
    <source>
        <dbReference type="EMBL" id="CAD8530459.1"/>
    </source>
</evidence>
<evidence type="ECO:0000256" key="1">
    <source>
        <dbReference type="SAM" id="SignalP"/>
    </source>
</evidence>
<organism evidence="2">
    <name type="scientific">Calcidiscus leptoporus</name>
    <dbReference type="NCBI Taxonomy" id="127549"/>
    <lineage>
        <taxon>Eukaryota</taxon>
        <taxon>Haptista</taxon>
        <taxon>Haptophyta</taxon>
        <taxon>Prymnesiophyceae</taxon>
        <taxon>Coccolithales</taxon>
        <taxon>Calcidiscaceae</taxon>
        <taxon>Calcidiscus</taxon>
    </lineage>
</organism>
<keyword evidence="1" id="KW-0732">Signal</keyword>
<reference evidence="2" key="1">
    <citation type="submission" date="2021-01" db="EMBL/GenBank/DDBJ databases">
        <authorList>
            <person name="Corre E."/>
            <person name="Pelletier E."/>
            <person name="Niang G."/>
            <person name="Scheremetjew M."/>
            <person name="Finn R."/>
            <person name="Kale V."/>
            <person name="Holt S."/>
            <person name="Cochrane G."/>
            <person name="Meng A."/>
            <person name="Brown T."/>
            <person name="Cohen L."/>
        </authorList>
    </citation>
    <scope>NUCLEOTIDE SEQUENCE</scope>
    <source>
        <strain evidence="2">RCC1130</strain>
    </source>
</reference>
<feature type="chain" id="PRO_5031263249" evidence="1">
    <location>
        <begin position="19"/>
        <end position="195"/>
    </location>
</feature>
<name>A0A7S0ISH8_9EUKA</name>